<evidence type="ECO:0000313" key="2">
    <source>
        <dbReference type="Proteomes" id="UP001445335"/>
    </source>
</evidence>
<evidence type="ECO:0000313" key="1">
    <source>
        <dbReference type="EMBL" id="KAK9821960.1"/>
    </source>
</evidence>
<dbReference type="EMBL" id="JALJOU010000093">
    <property type="protein sequence ID" value="KAK9821960.1"/>
    <property type="molecule type" value="Genomic_DNA"/>
</dbReference>
<gene>
    <name evidence="1" type="ORF">WJX81_005226</name>
</gene>
<reference evidence="1 2" key="1">
    <citation type="journal article" date="2024" name="Nat. Commun.">
        <title>Phylogenomics reveals the evolutionary origins of lichenization in chlorophyte algae.</title>
        <authorList>
            <person name="Puginier C."/>
            <person name="Libourel C."/>
            <person name="Otte J."/>
            <person name="Skaloud P."/>
            <person name="Haon M."/>
            <person name="Grisel S."/>
            <person name="Petersen M."/>
            <person name="Berrin J.G."/>
            <person name="Delaux P.M."/>
            <person name="Dal Grande F."/>
            <person name="Keller J."/>
        </authorList>
    </citation>
    <scope>NUCLEOTIDE SEQUENCE [LARGE SCALE GENOMIC DNA]</scope>
    <source>
        <strain evidence="1 2">SAG 245.80</strain>
    </source>
</reference>
<name>A0AAW1QKY7_9CHLO</name>
<proteinExistence type="predicted"/>
<comment type="caution">
    <text evidence="1">The sequence shown here is derived from an EMBL/GenBank/DDBJ whole genome shotgun (WGS) entry which is preliminary data.</text>
</comment>
<dbReference type="AlphaFoldDB" id="A0AAW1QKY7"/>
<organism evidence="1 2">
    <name type="scientific">Elliptochloris bilobata</name>
    <dbReference type="NCBI Taxonomy" id="381761"/>
    <lineage>
        <taxon>Eukaryota</taxon>
        <taxon>Viridiplantae</taxon>
        <taxon>Chlorophyta</taxon>
        <taxon>core chlorophytes</taxon>
        <taxon>Trebouxiophyceae</taxon>
        <taxon>Trebouxiophyceae incertae sedis</taxon>
        <taxon>Elliptochloris clade</taxon>
        <taxon>Elliptochloris</taxon>
    </lineage>
</organism>
<protein>
    <submittedName>
        <fullName evidence="1">Uncharacterized protein</fullName>
    </submittedName>
</protein>
<dbReference type="Proteomes" id="UP001445335">
    <property type="component" value="Unassembled WGS sequence"/>
</dbReference>
<keyword evidence="2" id="KW-1185">Reference proteome</keyword>
<sequence length="208" mass="20748">MLTANTLELWNVSPLVQFFTTESKAGVYSTGDFAYSSAGARFVTASGQWLESPTAVLKATDDAGSTVSALLLLAEPHYNVTRRTLIFKTMILPTTAEEGARLQLAGGATHRLVDDAQSGLASGVLTAAPTSGQLTNAALFVDQNSQQLSTVAETKYGSWGGCCGGGGGGSYGGGGGWGGGGGGGGGWGGGGGSGGGGGHYHGSWYDGK</sequence>
<accession>A0AAW1QKY7</accession>